<dbReference type="InterPro" id="IPR013083">
    <property type="entry name" value="Znf_RING/FYVE/PHD"/>
</dbReference>
<name>A0AAD4SPU8_9MAGN</name>
<keyword evidence="5" id="KW-0863">Zinc-finger</keyword>
<evidence type="ECO:0000256" key="2">
    <source>
        <dbReference type="ARBA" id="ARBA00022927"/>
    </source>
</evidence>
<dbReference type="PANTHER" id="PTHR21540:SF0">
    <property type="entry name" value="PHD FAMILY PROTEIN"/>
    <property type="match status" value="1"/>
</dbReference>
<dbReference type="SUPFAM" id="SSF54928">
    <property type="entry name" value="RNA-binding domain, RBD"/>
    <property type="match status" value="1"/>
</dbReference>
<evidence type="ECO:0000259" key="7">
    <source>
        <dbReference type="PROSITE" id="PS50966"/>
    </source>
</evidence>
<proteinExistence type="predicted"/>
<keyword evidence="3" id="KW-0811">Translocation</keyword>
<dbReference type="InterPro" id="IPR039903">
    <property type="entry name" value="Zswim2"/>
</dbReference>
<comment type="caution">
    <text evidence="9">The sequence shown here is derived from an EMBL/GenBank/DDBJ whole genome shotgun (WGS) entry which is preliminary data.</text>
</comment>
<sequence>MLNERSRYCKLLKLVVQFHNAFEDDSYVYIAMEFTYEDKESVLQEFGKFGVILDYDQSGLGNCMHILYQNQSEAQNALSKSGNPINSNLIVGVNSVDAIEKQALKSYGAEDRIRKASGEHISLLHRSEDDFFVLAETGNVYNVTLSTTPCCRCNLPDSTVPCKHILFVFLRVLGISQNDCRIWRKGLKPSQLADLLNMSTSAQTLVGARAREEFLRLFSMSEVNVGPPPKISDENVIDVRCPVCHDDMCWGEEVVELGSCGDVGHKSCLSVRRKRKEWKVHVCASCREEWMSA</sequence>
<dbReference type="GO" id="GO:0051028">
    <property type="term" value="P:mRNA transport"/>
    <property type="evidence" value="ECO:0007669"/>
    <property type="project" value="UniProtKB-UniRule"/>
</dbReference>
<keyword evidence="10" id="KW-1185">Reference proteome</keyword>
<gene>
    <name evidence="9" type="ORF">MKW98_004410</name>
</gene>
<keyword evidence="6" id="KW-0813">Transport</keyword>
<accession>A0AAD4SPU8</accession>
<evidence type="ECO:0000256" key="1">
    <source>
        <dbReference type="ARBA" id="ARBA00004567"/>
    </source>
</evidence>
<evidence type="ECO:0000256" key="4">
    <source>
        <dbReference type="ARBA" id="ARBA00023132"/>
    </source>
</evidence>
<dbReference type="PROSITE" id="PS50966">
    <property type="entry name" value="ZF_SWIM"/>
    <property type="match status" value="1"/>
</dbReference>
<dbReference type="Pfam" id="PF05172">
    <property type="entry name" value="RRM_Nup35"/>
    <property type="match status" value="1"/>
</dbReference>
<feature type="domain" description="RRM Nup35-type" evidence="8">
    <location>
        <begin position="23"/>
        <end position="103"/>
    </location>
</feature>
<dbReference type="InterPro" id="IPR012677">
    <property type="entry name" value="Nucleotide-bd_a/b_plait_sf"/>
</dbReference>
<dbReference type="EMBL" id="JAJJMB010009125">
    <property type="protein sequence ID" value="KAI3915969.1"/>
    <property type="molecule type" value="Genomic_DNA"/>
</dbReference>
<evidence type="ECO:0000256" key="6">
    <source>
        <dbReference type="PROSITE-ProRule" id="PRU00804"/>
    </source>
</evidence>
<evidence type="ECO:0000313" key="10">
    <source>
        <dbReference type="Proteomes" id="UP001202328"/>
    </source>
</evidence>
<protein>
    <submittedName>
        <fullName evidence="9">Uncharacterized protein</fullName>
    </submittedName>
</protein>
<dbReference type="Proteomes" id="UP001202328">
    <property type="component" value="Unassembled WGS sequence"/>
</dbReference>
<dbReference type="AlphaFoldDB" id="A0AAD4SPU8"/>
<dbReference type="SUPFAM" id="SSF57850">
    <property type="entry name" value="RING/U-box"/>
    <property type="match status" value="1"/>
</dbReference>
<evidence type="ECO:0000259" key="8">
    <source>
        <dbReference type="PROSITE" id="PS51472"/>
    </source>
</evidence>
<comment type="subcellular location">
    <subcellularLocation>
        <location evidence="1">Nucleus</location>
        <location evidence="1">Nuclear pore complex</location>
    </subcellularLocation>
</comment>
<dbReference type="InterPro" id="IPR035979">
    <property type="entry name" value="RBD_domain_sf"/>
</dbReference>
<keyword evidence="6" id="KW-0539">Nucleus</keyword>
<evidence type="ECO:0000313" key="9">
    <source>
        <dbReference type="EMBL" id="KAI3915969.1"/>
    </source>
</evidence>
<keyword evidence="6" id="KW-0509">mRNA transport</keyword>
<dbReference type="GO" id="GO:0005643">
    <property type="term" value="C:nuclear pore"/>
    <property type="evidence" value="ECO:0007669"/>
    <property type="project" value="UniProtKB-SubCell"/>
</dbReference>
<dbReference type="GO" id="GO:0008270">
    <property type="term" value="F:zinc ion binding"/>
    <property type="evidence" value="ECO:0007669"/>
    <property type="project" value="UniProtKB-KW"/>
</dbReference>
<dbReference type="PROSITE" id="PS51472">
    <property type="entry name" value="RRM_NUP35"/>
    <property type="match status" value="1"/>
</dbReference>
<keyword evidence="5" id="KW-0862">Zinc</keyword>
<dbReference type="GO" id="GO:0003676">
    <property type="term" value="F:nucleic acid binding"/>
    <property type="evidence" value="ECO:0007669"/>
    <property type="project" value="InterPro"/>
</dbReference>
<keyword evidence="4 6" id="KW-0906">Nuclear pore complex</keyword>
<evidence type="ECO:0000256" key="3">
    <source>
        <dbReference type="ARBA" id="ARBA00023010"/>
    </source>
</evidence>
<dbReference type="GO" id="GO:0061630">
    <property type="term" value="F:ubiquitin protein ligase activity"/>
    <property type="evidence" value="ECO:0007669"/>
    <property type="project" value="InterPro"/>
</dbReference>
<keyword evidence="5" id="KW-0479">Metal-binding</keyword>
<reference evidence="9" key="1">
    <citation type="submission" date="2022-04" db="EMBL/GenBank/DDBJ databases">
        <title>A functionally conserved STORR gene fusion in Papaver species that diverged 16.8 million years ago.</title>
        <authorList>
            <person name="Catania T."/>
        </authorList>
    </citation>
    <scope>NUCLEOTIDE SEQUENCE</scope>
    <source>
        <strain evidence="9">S-188037</strain>
    </source>
</reference>
<evidence type="ECO:0000256" key="5">
    <source>
        <dbReference type="PROSITE-ProRule" id="PRU00325"/>
    </source>
</evidence>
<dbReference type="Gene3D" id="3.30.40.10">
    <property type="entry name" value="Zinc/RING finger domain, C3HC4 (zinc finger)"/>
    <property type="match status" value="1"/>
</dbReference>
<feature type="domain" description="SWIM-type" evidence="7">
    <location>
        <begin position="141"/>
        <end position="173"/>
    </location>
</feature>
<organism evidence="9 10">
    <name type="scientific">Papaver atlanticum</name>
    <dbReference type="NCBI Taxonomy" id="357466"/>
    <lineage>
        <taxon>Eukaryota</taxon>
        <taxon>Viridiplantae</taxon>
        <taxon>Streptophyta</taxon>
        <taxon>Embryophyta</taxon>
        <taxon>Tracheophyta</taxon>
        <taxon>Spermatophyta</taxon>
        <taxon>Magnoliopsida</taxon>
        <taxon>Ranunculales</taxon>
        <taxon>Papaveraceae</taxon>
        <taxon>Papaveroideae</taxon>
        <taxon>Papaver</taxon>
    </lineage>
</organism>
<keyword evidence="2" id="KW-0653">Protein transport</keyword>
<dbReference type="GO" id="GO:0015031">
    <property type="term" value="P:protein transport"/>
    <property type="evidence" value="ECO:0007669"/>
    <property type="project" value="UniProtKB-KW"/>
</dbReference>
<dbReference type="PANTHER" id="PTHR21540">
    <property type="entry name" value="RING FINGER AND SWIM DOMAIN-CONTAINING PROTEIN 2"/>
    <property type="match status" value="1"/>
</dbReference>
<dbReference type="Gene3D" id="3.30.70.330">
    <property type="match status" value="1"/>
</dbReference>
<dbReference type="InterPro" id="IPR007527">
    <property type="entry name" value="Znf_SWIM"/>
</dbReference>
<dbReference type="InterPro" id="IPR007846">
    <property type="entry name" value="RRM_NUP35_dom"/>
</dbReference>